<dbReference type="SUPFAM" id="SSF51735">
    <property type="entry name" value="NAD(P)-binding Rossmann-fold domains"/>
    <property type="match status" value="1"/>
</dbReference>
<dbReference type="InterPro" id="IPR050984">
    <property type="entry name" value="Gfo/Idh/MocA_domain"/>
</dbReference>
<dbReference type="Pfam" id="PF22725">
    <property type="entry name" value="GFO_IDH_MocA_C3"/>
    <property type="match status" value="1"/>
</dbReference>
<accession>A0A853D4P3</accession>
<dbReference type="InterPro" id="IPR000683">
    <property type="entry name" value="Gfo/Idh/MocA-like_OxRdtase_N"/>
</dbReference>
<protein>
    <submittedName>
        <fullName evidence="6">Putative dehydrogenase</fullName>
    </submittedName>
</protein>
<dbReference type="Gene3D" id="3.30.360.10">
    <property type="entry name" value="Dihydrodipicolinate Reductase, domain 2"/>
    <property type="match status" value="1"/>
</dbReference>
<evidence type="ECO:0000259" key="5">
    <source>
        <dbReference type="Pfam" id="PF22725"/>
    </source>
</evidence>
<gene>
    <name evidence="6" type="ORF">HNR13_003892</name>
</gene>
<dbReference type="GO" id="GO:0000166">
    <property type="term" value="F:nucleotide binding"/>
    <property type="evidence" value="ECO:0007669"/>
    <property type="project" value="InterPro"/>
</dbReference>
<comment type="caution">
    <text evidence="6">The sequence shown here is derived from an EMBL/GenBank/DDBJ whole genome shotgun (WGS) entry which is preliminary data.</text>
</comment>
<proteinExistence type="inferred from homology"/>
<dbReference type="InterPro" id="IPR036291">
    <property type="entry name" value="NAD(P)-bd_dom_sf"/>
</dbReference>
<dbReference type="PANTHER" id="PTHR22604">
    <property type="entry name" value="OXIDOREDUCTASES"/>
    <property type="match status" value="1"/>
</dbReference>
<dbReference type="Gene3D" id="3.40.50.720">
    <property type="entry name" value="NAD(P)-binding Rossmann-like Domain"/>
    <property type="match status" value="1"/>
</dbReference>
<dbReference type="RefSeq" id="WP_179608394.1">
    <property type="nucleotide sequence ID" value="NZ_BAABEH010000001.1"/>
</dbReference>
<evidence type="ECO:0000256" key="3">
    <source>
        <dbReference type="ARBA" id="ARBA00023027"/>
    </source>
</evidence>
<reference evidence="6 7" key="1">
    <citation type="submission" date="2020-07" db="EMBL/GenBank/DDBJ databases">
        <title>Sequencing the genomes of 1000 actinobacteria strains.</title>
        <authorList>
            <person name="Klenk H.-P."/>
        </authorList>
    </citation>
    <scope>NUCLEOTIDE SEQUENCE [LARGE SCALE GENOMIC DNA]</scope>
    <source>
        <strain evidence="6 7">DSM 15165</strain>
    </source>
</reference>
<organism evidence="6 7">
    <name type="scientific">Leifsonia shinshuensis</name>
    <dbReference type="NCBI Taxonomy" id="150026"/>
    <lineage>
        <taxon>Bacteria</taxon>
        <taxon>Bacillati</taxon>
        <taxon>Actinomycetota</taxon>
        <taxon>Actinomycetes</taxon>
        <taxon>Micrococcales</taxon>
        <taxon>Microbacteriaceae</taxon>
        <taxon>Leifsonia</taxon>
    </lineage>
</organism>
<evidence type="ECO:0000259" key="4">
    <source>
        <dbReference type="Pfam" id="PF01408"/>
    </source>
</evidence>
<evidence type="ECO:0000256" key="1">
    <source>
        <dbReference type="ARBA" id="ARBA00010928"/>
    </source>
</evidence>
<dbReference type="EMBL" id="JACCFL010000001">
    <property type="protein sequence ID" value="NYJ25605.1"/>
    <property type="molecule type" value="Genomic_DNA"/>
</dbReference>
<feature type="domain" description="Gfo/Idh/MocA-like oxidoreductase N-terminal" evidence="4">
    <location>
        <begin position="10"/>
        <end position="125"/>
    </location>
</feature>
<keyword evidence="3" id="KW-0520">NAD</keyword>
<dbReference type="GO" id="GO:0016491">
    <property type="term" value="F:oxidoreductase activity"/>
    <property type="evidence" value="ECO:0007669"/>
    <property type="project" value="UniProtKB-KW"/>
</dbReference>
<dbReference type="PANTHER" id="PTHR22604:SF105">
    <property type="entry name" value="TRANS-1,2-DIHYDROBENZENE-1,2-DIOL DEHYDROGENASE"/>
    <property type="match status" value="1"/>
</dbReference>
<name>A0A853D4P3_9MICO</name>
<evidence type="ECO:0000313" key="6">
    <source>
        <dbReference type="EMBL" id="NYJ25605.1"/>
    </source>
</evidence>
<evidence type="ECO:0000256" key="2">
    <source>
        <dbReference type="ARBA" id="ARBA00023002"/>
    </source>
</evidence>
<dbReference type="InterPro" id="IPR055170">
    <property type="entry name" value="GFO_IDH_MocA-like_dom"/>
</dbReference>
<sequence>MHASVQPALTIGVLGTARIVRNALLRPARIIPSVEVTVVGSRDGARGSEFARRNGIGRSVVSYRAVVDDPTVDAIYIPLPNSQHAEWTIRAIRAGKHVLCEKPSAMTAVESRRVAETAHGSPVAVVQAFHYRYHPFFERQRQHLANGELGQVRSIRVSLCVPLPPGPDIRWDYELGGGAMMDLGCYAVHMLRSLTGEEPSVQSAAALTVRDHRVDRAMKADLRFPSGIAGRLTVSLRSARILTLSIRVVGDAGTLHILNPLMPHLFGRSRLRNGAGVRIDHAERRPSYSYQLEAFRDAALSGAPVRTGMDDALATMRVIDEVYATAGITPRTSMAEF</sequence>
<comment type="similarity">
    <text evidence="1">Belongs to the Gfo/Idh/MocA family.</text>
</comment>
<dbReference type="AlphaFoldDB" id="A0A853D4P3"/>
<dbReference type="Pfam" id="PF01408">
    <property type="entry name" value="GFO_IDH_MocA"/>
    <property type="match status" value="1"/>
</dbReference>
<dbReference type="Proteomes" id="UP000578352">
    <property type="component" value="Unassembled WGS sequence"/>
</dbReference>
<keyword evidence="2" id="KW-0560">Oxidoreductase</keyword>
<evidence type="ECO:0000313" key="7">
    <source>
        <dbReference type="Proteomes" id="UP000578352"/>
    </source>
</evidence>
<dbReference type="SUPFAM" id="SSF55347">
    <property type="entry name" value="Glyceraldehyde-3-phosphate dehydrogenase-like, C-terminal domain"/>
    <property type="match status" value="1"/>
</dbReference>
<feature type="domain" description="GFO/IDH/MocA-like oxidoreductase" evidence="5">
    <location>
        <begin position="139"/>
        <end position="255"/>
    </location>
</feature>